<feature type="chain" id="PRO_5045990860" description="Right-handed parallel beta-helix repeat-containing protein" evidence="1">
    <location>
        <begin position="26"/>
        <end position="404"/>
    </location>
</feature>
<organism evidence="2 3">
    <name type="scientific">Winogradskyella marina</name>
    <dbReference type="NCBI Taxonomy" id="2785530"/>
    <lineage>
        <taxon>Bacteria</taxon>
        <taxon>Pseudomonadati</taxon>
        <taxon>Bacteroidota</taxon>
        <taxon>Flavobacteriia</taxon>
        <taxon>Flavobacteriales</taxon>
        <taxon>Flavobacteriaceae</taxon>
        <taxon>Winogradskyella</taxon>
    </lineage>
</organism>
<dbReference type="SUPFAM" id="SSF51126">
    <property type="entry name" value="Pectin lyase-like"/>
    <property type="match status" value="1"/>
</dbReference>
<evidence type="ECO:0000313" key="2">
    <source>
        <dbReference type="EMBL" id="MBF8149128.1"/>
    </source>
</evidence>
<evidence type="ECO:0000256" key="1">
    <source>
        <dbReference type="SAM" id="SignalP"/>
    </source>
</evidence>
<evidence type="ECO:0000313" key="3">
    <source>
        <dbReference type="Proteomes" id="UP000611215"/>
    </source>
</evidence>
<gene>
    <name evidence="2" type="ORF">ITJ86_04425</name>
</gene>
<dbReference type="EMBL" id="JADOET010000002">
    <property type="protein sequence ID" value="MBF8149128.1"/>
    <property type="molecule type" value="Genomic_DNA"/>
</dbReference>
<dbReference type="PROSITE" id="PS51257">
    <property type="entry name" value="PROKAR_LIPOPROTEIN"/>
    <property type="match status" value="1"/>
</dbReference>
<feature type="signal peptide" evidence="1">
    <location>
        <begin position="1"/>
        <end position="25"/>
    </location>
</feature>
<evidence type="ECO:0008006" key="4">
    <source>
        <dbReference type="Google" id="ProtNLM"/>
    </source>
</evidence>
<dbReference type="RefSeq" id="WP_195870401.1">
    <property type="nucleotide sequence ID" value="NZ_JADOET010000002.1"/>
</dbReference>
<accession>A0ABS0EFA4</accession>
<dbReference type="Proteomes" id="UP000611215">
    <property type="component" value="Unassembled WGS sequence"/>
</dbReference>
<keyword evidence="3" id="KW-1185">Reference proteome</keyword>
<proteinExistence type="predicted"/>
<sequence>MKNLKNTLKPLMLLLLIGFAFTSCSSDDGPLTEEPPQGNNPTVLLECNSFQTNNADAILVLENINNDVDYIIDCVMSVSIDLKIEPGVVIEFSDAAGMKVTESGSINAIGSQSNPISFSGRSKAKGAWKGIMVSSESLSNRFDYVTMEYAGDGGLTSNSEPASLILTRDTYFRLNNVTIKNSSNNGIAATAFDYDVEINNTIINNCNIPLYADTNIVSDISGGDFTGNTIDVIRLSAGQDGSITTTQTWKTLSVPYRTADDIVIKNGAQLTLEPGVILEFEDSKGLELDKLFNEGSALIAVGTPTNPITFTGVTKAPGAWKTLSIQRSSSVLNKFDNVLIEYAGGAGAGGAIEMWVDPVLTVTNTTFKDIGACALYNRYDPTNPNLTENNNTLENVSGDYMCSN</sequence>
<dbReference type="InterPro" id="IPR011050">
    <property type="entry name" value="Pectin_lyase_fold/virulence"/>
</dbReference>
<protein>
    <recommendedName>
        <fullName evidence="4">Right-handed parallel beta-helix repeat-containing protein</fullName>
    </recommendedName>
</protein>
<keyword evidence="1" id="KW-0732">Signal</keyword>
<name>A0ABS0EFA4_9FLAO</name>
<reference evidence="2 3" key="1">
    <citation type="submission" date="2020-11" db="EMBL/GenBank/DDBJ databases">
        <title>Winogradskyella marina sp. nov., isolated from marine sediment.</title>
        <authorList>
            <person name="Bo J."/>
            <person name="Wang S."/>
            <person name="Song X."/>
            <person name="Du Z."/>
        </authorList>
    </citation>
    <scope>NUCLEOTIDE SEQUENCE [LARGE SCALE GENOMIC DNA]</scope>
    <source>
        <strain evidence="2 3">F6397</strain>
    </source>
</reference>
<comment type="caution">
    <text evidence="2">The sequence shown here is derived from an EMBL/GenBank/DDBJ whole genome shotgun (WGS) entry which is preliminary data.</text>
</comment>